<dbReference type="Proteomes" id="UP000190188">
    <property type="component" value="Unassembled WGS sequence"/>
</dbReference>
<evidence type="ECO:0000256" key="10">
    <source>
        <dbReference type="PIRNR" id="PIRNR006268"/>
    </source>
</evidence>
<evidence type="ECO:0000256" key="7">
    <source>
        <dbReference type="ARBA" id="ARBA00022842"/>
    </source>
</evidence>
<keyword evidence="14" id="KW-1185">Reference proteome</keyword>
<keyword evidence="4 10" id="KW-0808">Transferase</keyword>
<dbReference type="InterPro" id="IPR003374">
    <property type="entry name" value="ApbE-like_sf"/>
</dbReference>
<keyword evidence="6 10" id="KW-0274">FAD</keyword>
<evidence type="ECO:0000256" key="9">
    <source>
        <dbReference type="ARBA" id="ARBA00048540"/>
    </source>
</evidence>
<comment type="function">
    <text evidence="12">Flavin transferase that catalyzes the transfer of the FMN moiety of FAD and its covalent binding to the hydroxyl group of a threonine residue in a target flavoprotein.</text>
</comment>
<dbReference type="GO" id="GO:0046872">
    <property type="term" value="F:metal ion binding"/>
    <property type="evidence" value="ECO:0007669"/>
    <property type="project" value="UniProtKB-UniRule"/>
</dbReference>
<dbReference type="GO" id="GO:0005886">
    <property type="term" value="C:plasma membrane"/>
    <property type="evidence" value="ECO:0007669"/>
    <property type="project" value="UniProtKB-SubCell"/>
</dbReference>
<keyword evidence="5 10" id="KW-0479">Metal-binding</keyword>
<comment type="subcellular location">
    <subcellularLocation>
        <location evidence="12">Cell inner membrane</location>
        <topology evidence="12">Lipid-anchor</topology>
        <orientation evidence="12">Periplasmic side</orientation>
    </subcellularLocation>
</comment>
<dbReference type="Gene3D" id="3.10.520.10">
    <property type="entry name" value="ApbE-like domains"/>
    <property type="match status" value="1"/>
</dbReference>
<evidence type="ECO:0000256" key="6">
    <source>
        <dbReference type="ARBA" id="ARBA00022827"/>
    </source>
</evidence>
<reference evidence="13 14" key="1">
    <citation type="submission" date="2017-01" db="EMBL/GenBank/DDBJ databases">
        <title>Genome analysis of Paenibacillus selenitrireducens ES3-24.</title>
        <authorList>
            <person name="Xu D."/>
            <person name="Yao R."/>
            <person name="Zheng S."/>
        </authorList>
    </citation>
    <scope>NUCLEOTIDE SEQUENCE [LARGE SCALE GENOMIC DNA]</scope>
    <source>
        <strain evidence="13 14">ES3-24</strain>
    </source>
</reference>
<dbReference type="InterPro" id="IPR024932">
    <property type="entry name" value="ApbE"/>
</dbReference>
<organism evidence="13 14">
    <name type="scientific">Paenibacillus selenitireducens</name>
    <dbReference type="NCBI Taxonomy" id="1324314"/>
    <lineage>
        <taxon>Bacteria</taxon>
        <taxon>Bacillati</taxon>
        <taxon>Bacillota</taxon>
        <taxon>Bacilli</taxon>
        <taxon>Bacillales</taxon>
        <taxon>Paenibacillaceae</taxon>
        <taxon>Paenibacillus</taxon>
    </lineage>
</organism>
<evidence type="ECO:0000313" key="13">
    <source>
        <dbReference type="EMBL" id="OPA76951.1"/>
    </source>
</evidence>
<dbReference type="PANTHER" id="PTHR30040:SF2">
    <property type="entry name" value="FAD:PROTEIN FMN TRANSFERASE"/>
    <property type="match status" value="1"/>
</dbReference>
<dbReference type="OrthoDB" id="9778595at2"/>
<feature type="signal peptide" evidence="12">
    <location>
        <begin position="1"/>
        <end position="24"/>
    </location>
</feature>
<evidence type="ECO:0000313" key="14">
    <source>
        <dbReference type="Proteomes" id="UP000190188"/>
    </source>
</evidence>
<dbReference type="EMBL" id="MSZX01000006">
    <property type="protein sequence ID" value="OPA76951.1"/>
    <property type="molecule type" value="Genomic_DNA"/>
</dbReference>
<keyword evidence="3 10" id="KW-0285">Flavoprotein</keyword>
<keyword evidence="12" id="KW-0732">Signal</keyword>
<feature type="binding site" evidence="11">
    <location>
        <position position="306"/>
    </location>
    <ligand>
        <name>Mg(2+)</name>
        <dbReference type="ChEBI" id="CHEBI:18420"/>
    </ligand>
</feature>
<feature type="chain" id="PRO_5011825176" description="FAD:protein FMN transferase" evidence="12">
    <location>
        <begin position="25"/>
        <end position="358"/>
    </location>
</feature>
<feature type="binding site" evidence="11">
    <location>
        <position position="302"/>
    </location>
    <ligand>
        <name>Mg(2+)</name>
        <dbReference type="ChEBI" id="CHEBI:18420"/>
    </ligand>
</feature>
<dbReference type="EC" id="2.7.1.180" evidence="1 10"/>
<name>A0A1T2XAM9_9BACL</name>
<keyword evidence="7 10" id="KW-0460">Magnesium</keyword>
<keyword evidence="12" id="KW-0472">Membrane</keyword>
<protein>
    <recommendedName>
        <fullName evidence="2 10">FAD:protein FMN transferase</fullName>
        <ecNumber evidence="1 10">2.7.1.180</ecNumber>
    </recommendedName>
    <alternativeName>
        <fullName evidence="8 10">Flavin transferase</fullName>
    </alternativeName>
</protein>
<proteinExistence type="inferred from homology"/>
<dbReference type="RefSeq" id="WP_078500063.1">
    <property type="nucleotide sequence ID" value="NZ_MSZX01000006.1"/>
</dbReference>
<evidence type="ECO:0000256" key="5">
    <source>
        <dbReference type="ARBA" id="ARBA00022723"/>
    </source>
</evidence>
<gene>
    <name evidence="13" type="ORF">BVG16_17565</name>
</gene>
<keyword evidence="12" id="KW-0449">Lipoprotein</keyword>
<evidence type="ECO:0000256" key="4">
    <source>
        <dbReference type="ARBA" id="ARBA00022679"/>
    </source>
</evidence>
<evidence type="ECO:0000256" key="1">
    <source>
        <dbReference type="ARBA" id="ARBA00011955"/>
    </source>
</evidence>
<dbReference type="GO" id="GO:0016740">
    <property type="term" value="F:transferase activity"/>
    <property type="evidence" value="ECO:0007669"/>
    <property type="project" value="UniProtKB-UniRule"/>
</dbReference>
<dbReference type="PIRSF" id="PIRSF006268">
    <property type="entry name" value="ApbE"/>
    <property type="match status" value="1"/>
</dbReference>
<keyword evidence="12" id="KW-0997">Cell inner membrane</keyword>
<dbReference type="PROSITE" id="PS51257">
    <property type="entry name" value="PROKAR_LIPOPROTEIN"/>
    <property type="match status" value="1"/>
</dbReference>
<dbReference type="PANTHER" id="PTHR30040">
    <property type="entry name" value="THIAMINE BIOSYNTHESIS LIPOPROTEIN APBE"/>
    <property type="match status" value="1"/>
</dbReference>
<feature type="binding site" evidence="11">
    <location>
        <position position="188"/>
    </location>
    <ligand>
        <name>Mg(2+)</name>
        <dbReference type="ChEBI" id="CHEBI:18420"/>
    </ligand>
</feature>
<evidence type="ECO:0000256" key="11">
    <source>
        <dbReference type="PIRSR" id="PIRSR006268-2"/>
    </source>
</evidence>
<comment type="cofactor">
    <cofactor evidence="11">
        <name>Mg(2+)</name>
        <dbReference type="ChEBI" id="CHEBI:18420"/>
    </cofactor>
    <cofactor evidence="11">
        <name>Mn(2+)</name>
        <dbReference type="ChEBI" id="CHEBI:29035"/>
    </cofactor>
    <text evidence="11">Magnesium. Can also use manganese.</text>
</comment>
<evidence type="ECO:0000256" key="12">
    <source>
        <dbReference type="RuleBase" id="RU363002"/>
    </source>
</evidence>
<comment type="similarity">
    <text evidence="10 12">Belongs to the ApbE family.</text>
</comment>
<dbReference type="Pfam" id="PF02424">
    <property type="entry name" value="ApbE"/>
    <property type="match status" value="1"/>
</dbReference>
<evidence type="ECO:0000256" key="2">
    <source>
        <dbReference type="ARBA" id="ARBA00016337"/>
    </source>
</evidence>
<evidence type="ECO:0000256" key="8">
    <source>
        <dbReference type="ARBA" id="ARBA00031306"/>
    </source>
</evidence>
<dbReference type="SUPFAM" id="SSF143631">
    <property type="entry name" value="ApbE-like"/>
    <property type="match status" value="1"/>
</dbReference>
<dbReference type="AlphaFoldDB" id="A0A1T2XAM9"/>
<accession>A0A1T2XAM9</accession>
<comment type="catalytic activity">
    <reaction evidence="9 10 12">
        <text>L-threonyl-[protein] + FAD = FMN-L-threonyl-[protein] + AMP + H(+)</text>
        <dbReference type="Rhea" id="RHEA:36847"/>
        <dbReference type="Rhea" id="RHEA-COMP:11060"/>
        <dbReference type="Rhea" id="RHEA-COMP:11061"/>
        <dbReference type="ChEBI" id="CHEBI:15378"/>
        <dbReference type="ChEBI" id="CHEBI:30013"/>
        <dbReference type="ChEBI" id="CHEBI:57692"/>
        <dbReference type="ChEBI" id="CHEBI:74257"/>
        <dbReference type="ChEBI" id="CHEBI:456215"/>
        <dbReference type="EC" id="2.7.1.180"/>
    </reaction>
</comment>
<sequence length="358" mass="39639">MPRFQKVFLALILCVLAVTGCSGKQQESTLKEPSTNQEAAVTPKSKTYFVFDTVVSIRVYDNKVTDHHFAEIKALLDDIENKMSRTIETSDISKVNANAGKHPVQVSDETFYVVKTAQKYSEMSKGRFNVAIGTLVSLWNINHEGAHVPPQAKIDEALKHVNYTNLVLDEAKKTLFLKETDMALDLGGIAKGYAADRVAAYLTEREMNSAIIDLSGNIFALGLKPGNQLWTIGIQDPNESRGNQIGSMKVDNQTVVTSGIYERYFIENGVQYHHILDSKTGYPVVNDLNSVSIITDHSIDADALSTTLFALGKEEGMKFVENMANTEAIFITKDKKIYATSGMREKFTLTNDAYAFAN</sequence>
<comment type="caution">
    <text evidence="13">The sequence shown here is derived from an EMBL/GenBank/DDBJ whole genome shotgun (WGS) entry which is preliminary data.</text>
</comment>
<keyword evidence="12" id="KW-1003">Cell membrane</keyword>
<evidence type="ECO:0000256" key="3">
    <source>
        <dbReference type="ARBA" id="ARBA00022630"/>
    </source>
</evidence>
<dbReference type="STRING" id="1324314.BVG16_17565"/>